<gene>
    <name evidence="1" type="ORF">Tci_906459</name>
</gene>
<accession>A0A699VJ41</accession>
<feature type="non-terminal residue" evidence="1">
    <location>
        <position position="1"/>
    </location>
</feature>
<protein>
    <submittedName>
        <fullName evidence="1">Retrovirus-related Pol polyprotein from transposon TNT 1-94</fullName>
    </submittedName>
</protein>
<dbReference type="EMBL" id="BKCJ011447363">
    <property type="protein sequence ID" value="GFD34490.1"/>
    <property type="molecule type" value="Genomic_DNA"/>
</dbReference>
<dbReference type="AlphaFoldDB" id="A0A699VJ41"/>
<evidence type="ECO:0000313" key="1">
    <source>
        <dbReference type="EMBL" id="GFD34490.1"/>
    </source>
</evidence>
<organism evidence="1">
    <name type="scientific">Tanacetum cinerariifolium</name>
    <name type="common">Dalmatian daisy</name>
    <name type="synonym">Chrysanthemum cinerariifolium</name>
    <dbReference type="NCBI Taxonomy" id="118510"/>
    <lineage>
        <taxon>Eukaryota</taxon>
        <taxon>Viridiplantae</taxon>
        <taxon>Streptophyta</taxon>
        <taxon>Embryophyta</taxon>
        <taxon>Tracheophyta</taxon>
        <taxon>Spermatophyta</taxon>
        <taxon>Magnoliopsida</taxon>
        <taxon>eudicotyledons</taxon>
        <taxon>Gunneridae</taxon>
        <taxon>Pentapetalae</taxon>
        <taxon>asterids</taxon>
        <taxon>campanulids</taxon>
        <taxon>Asterales</taxon>
        <taxon>Asteraceae</taxon>
        <taxon>Asteroideae</taxon>
        <taxon>Anthemideae</taxon>
        <taxon>Anthemidinae</taxon>
        <taxon>Tanacetum</taxon>
    </lineage>
</organism>
<comment type="caution">
    <text evidence="1">The sequence shown here is derived from an EMBL/GenBank/DDBJ whole genome shotgun (WGS) entry which is preliminary data.</text>
</comment>
<name>A0A699VJ41_TANCI</name>
<proteinExistence type="predicted"/>
<reference evidence="1" key="1">
    <citation type="journal article" date="2019" name="Sci. Rep.">
        <title>Draft genome of Tanacetum cinerariifolium, the natural source of mosquito coil.</title>
        <authorList>
            <person name="Yamashiro T."/>
            <person name="Shiraishi A."/>
            <person name="Satake H."/>
            <person name="Nakayama K."/>
        </authorList>
    </citation>
    <scope>NUCLEOTIDE SEQUENCE</scope>
</reference>
<sequence>SSKWKAAMKEEMNSLRKNKTWELVDHQAGHKLVTCKWLFKIKEGIEGVQKPSMEIVKDHSGNTLRVS</sequence>